<keyword evidence="5 8" id="KW-0472">Membrane</keyword>
<dbReference type="GO" id="GO:0016020">
    <property type="term" value="C:membrane"/>
    <property type="evidence" value="ECO:0007669"/>
    <property type="project" value="UniProtKB-SubCell"/>
</dbReference>
<organism evidence="9 12">
    <name type="scientific">Listeria monocytogenes</name>
    <dbReference type="NCBI Taxonomy" id="1639"/>
    <lineage>
        <taxon>Bacteria</taxon>
        <taxon>Bacillati</taxon>
        <taxon>Bacillota</taxon>
        <taxon>Bacilli</taxon>
        <taxon>Bacillales</taxon>
        <taxon>Listeriaceae</taxon>
        <taxon>Listeria</taxon>
    </lineage>
</organism>
<comment type="subcellular location">
    <subcellularLocation>
        <location evidence="1">Membrane</location>
    </subcellularLocation>
</comment>
<evidence type="ECO:0000313" key="9">
    <source>
        <dbReference type="EMBL" id="OET52727.1"/>
    </source>
</evidence>
<evidence type="ECO:0000313" key="10">
    <source>
        <dbReference type="EMBL" id="RKA09249.1"/>
    </source>
</evidence>
<evidence type="ECO:0000256" key="1">
    <source>
        <dbReference type="ARBA" id="ARBA00004370"/>
    </source>
</evidence>
<feature type="transmembrane region" description="Helical" evidence="8">
    <location>
        <begin position="12"/>
        <end position="31"/>
    </location>
</feature>
<sequence length="348" mass="41601">MMGENMEKMIQTIILYSVFAVGFLYLLHFTLRKLENILTSFFYEVSQDQSLEKESLLRRLKRQKVATTQEEQKNRQLAIESEQKEELFLEEIDQLIAQNKSYEQQLQAWENEKPKQIVEVPRFETTPHAPYKSLSSYINEIFQQVFIESEEDEARLFTEAIREFDALVRTEKIRCALPYKVILQLFEMYSPEQLHLFAQSFQRYSERSSKLPVKQIYQSSYLSPEQKLKVMQEEGTLDELDAEFIQFLFYMMTHYSYRQTRNLYRNFLEVYNIHFYTGLICIHVASKDSANHFEKLWQPAHRSYKIEYQVQKELIGGVIIQYGSKSIDMSYQELIKRSTEKMEAEVKL</sequence>
<dbReference type="AlphaFoldDB" id="A0AAX1V884"/>
<reference evidence="9 12" key="1">
    <citation type="submission" date="2016-09" db="EMBL/GenBank/DDBJ databases">
        <title>100K Listeria isolates.</title>
        <authorList>
            <person name="Chen P."/>
            <person name="Weimer B.C."/>
            <person name="Kong N."/>
            <person name="Huang B."/>
        </authorList>
    </citation>
    <scope>NUCLEOTIDE SEQUENCE [LARGE SCALE GENOMIC DNA]</scope>
    <source>
        <strain evidence="9 12">BCW_2383</strain>
    </source>
</reference>
<keyword evidence="7" id="KW-0175">Coiled coil</keyword>
<reference evidence="10 11" key="2">
    <citation type="journal article" date="2018" name="BMC Genomics">
        <title>Genes significantly associated with lineage II food isolates of Listeria monocytogenes.</title>
        <authorList>
            <person name="Pirone-Davies C."/>
            <person name="Chen Y."/>
            <person name="Pightling A."/>
            <person name="Ryan G."/>
            <person name="Wang Y."/>
            <person name="Yao K."/>
            <person name="Hoffmann M."/>
            <person name="Allard M.W."/>
        </authorList>
    </citation>
    <scope>NUCLEOTIDE SEQUENCE [LARGE SCALE GENOMIC DNA]</scope>
    <source>
        <strain evidence="10 11">PNUSAL000550</strain>
    </source>
</reference>
<comment type="caution">
    <text evidence="9">The sequence shown here is derived from an EMBL/GenBank/DDBJ whole genome shotgun (WGS) entry which is preliminary data.</text>
</comment>
<dbReference type="GO" id="GO:0046933">
    <property type="term" value="F:proton-transporting ATP synthase activity, rotational mechanism"/>
    <property type="evidence" value="ECO:0007669"/>
    <property type="project" value="InterPro"/>
</dbReference>
<evidence type="ECO:0000256" key="8">
    <source>
        <dbReference type="SAM" id="Phobius"/>
    </source>
</evidence>
<feature type="coiled-coil region" evidence="7">
    <location>
        <begin position="85"/>
        <end position="112"/>
    </location>
</feature>
<evidence type="ECO:0000256" key="3">
    <source>
        <dbReference type="ARBA" id="ARBA00022781"/>
    </source>
</evidence>
<keyword evidence="8" id="KW-0812">Transmembrane</keyword>
<evidence type="ECO:0000256" key="2">
    <source>
        <dbReference type="ARBA" id="ARBA00022448"/>
    </source>
</evidence>
<evidence type="ECO:0000313" key="12">
    <source>
        <dbReference type="Proteomes" id="UP000852906"/>
    </source>
</evidence>
<keyword evidence="6" id="KW-0066">ATP synthesis</keyword>
<dbReference type="PANTHER" id="PTHR11910">
    <property type="entry name" value="ATP SYNTHASE DELTA CHAIN"/>
    <property type="match status" value="1"/>
</dbReference>
<gene>
    <name evidence="10" type="primary">atpd_2</name>
    <name evidence="9" type="ORF">AJL21_02205</name>
    <name evidence="10" type="ORF">DYZ80_00891</name>
</gene>
<accession>A0AAX1V884</accession>
<evidence type="ECO:0000256" key="4">
    <source>
        <dbReference type="ARBA" id="ARBA00023065"/>
    </source>
</evidence>
<dbReference type="InterPro" id="IPR000711">
    <property type="entry name" value="ATPase_OSCP/dsu"/>
</dbReference>
<name>A0AAX1V884_LISMN</name>
<dbReference type="Pfam" id="PF00213">
    <property type="entry name" value="OSCP"/>
    <property type="match status" value="1"/>
</dbReference>
<evidence type="ECO:0000256" key="7">
    <source>
        <dbReference type="SAM" id="Coils"/>
    </source>
</evidence>
<proteinExistence type="predicted"/>
<evidence type="ECO:0000256" key="6">
    <source>
        <dbReference type="ARBA" id="ARBA00023310"/>
    </source>
</evidence>
<keyword evidence="4" id="KW-0406">Ion transport</keyword>
<keyword evidence="2" id="KW-0813">Transport</keyword>
<evidence type="ECO:0000313" key="11">
    <source>
        <dbReference type="Proteomes" id="UP000272537"/>
    </source>
</evidence>
<dbReference type="EMBL" id="MJTJ01000004">
    <property type="protein sequence ID" value="OET52727.1"/>
    <property type="molecule type" value="Genomic_DNA"/>
</dbReference>
<keyword evidence="3" id="KW-0375">Hydrogen ion transport</keyword>
<dbReference type="PRINTS" id="PR00125">
    <property type="entry name" value="ATPASEDELTA"/>
</dbReference>
<protein>
    <submittedName>
        <fullName evidence="10">ATP synthase subunit delta</fullName>
    </submittedName>
</protein>
<keyword evidence="8" id="KW-1133">Transmembrane helix</keyword>
<dbReference type="EMBL" id="QXLS01000002">
    <property type="protein sequence ID" value="RKA09249.1"/>
    <property type="molecule type" value="Genomic_DNA"/>
</dbReference>
<evidence type="ECO:0000256" key="5">
    <source>
        <dbReference type="ARBA" id="ARBA00023136"/>
    </source>
</evidence>
<dbReference type="Proteomes" id="UP000852906">
    <property type="component" value="Unassembled WGS sequence"/>
</dbReference>
<dbReference type="Proteomes" id="UP000272537">
    <property type="component" value="Unassembled WGS sequence"/>
</dbReference>